<dbReference type="GO" id="GO:0008033">
    <property type="term" value="P:tRNA processing"/>
    <property type="evidence" value="ECO:0007669"/>
    <property type="project" value="UniProtKB-KW"/>
</dbReference>
<feature type="domain" description="tRNA wybutosine-synthesizing protein" evidence="7">
    <location>
        <begin position="1"/>
        <end position="44"/>
    </location>
</feature>
<evidence type="ECO:0000256" key="3">
    <source>
        <dbReference type="ARBA" id="ARBA00022679"/>
    </source>
</evidence>
<dbReference type="Pfam" id="PF02676">
    <property type="entry name" value="TYW3"/>
    <property type="match status" value="1"/>
</dbReference>
<reference evidence="8" key="1">
    <citation type="submission" date="2018-02" db="EMBL/GenBank/DDBJ databases">
        <title>Rhizophora mucronata_Transcriptome.</title>
        <authorList>
            <person name="Meera S.P."/>
            <person name="Sreeshan A."/>
            <person name="Augustine A."/>
        </authorList>
    </citation>
    <scope>NUCLEOTIDE SEQUENCE</scope>
    <source>
        <tissue evidence="8">Leaf</tissue>
    </source>
</reference>
<accession>A0A2P2KSG6</accession>
<evidence type="ECO:0000256" key="6">
    <source>
        <dbReference type="ARBA" id="ARBA00049202"/>
    </source>
</evidence>
<dbReference type="InterPro" id="IPR036602">
    <property type="entry name" value="tRNA_yW-synthesising-like_sf"/>
</dbReference>
<dbReference type="EC" id="2.1.1.282" evidence="1"/>
<sequence>MEVPLGDSGHILVSPDYVRFLVGVANQKMEANRKRTEGFLTVLRENRFVGPSAAEDKVDGGFDDDSLERTDGHGHRVDHSGNLNFGFYLVSFLLLMFSF</sequence>
<dbReference type="Gene3D" id="3.30.1960.10">
    <property type="entry name" value="tRNA wybutosine-synthesizing-like"/>
    <property type="match status" value="1"/>
</dbReference>
<evidence type="ECO:0000259" key="7">
    <source>
        <dbReference type="Pfam" id="PF02676"/>
    </source>
</evidence>
<evidence type="ECO:0000256" key="5">
    <source>
        <dbReference type="ARBA" id="ARBA00022694"/>
    </source>
</evidence>
<evidence type="ECO:0000313" key="8">
    <source>
        <dbReference type="EMBL" id="MBX08648.1"/>
    </source>
</evidence>
<proteinExistence type="predicted"/>
<dbReference type="EMBL" id="GGEC01028164">
    <property type="protein sequence ID" value="MBX08648.1"/>
    <property type="molecule type" value="Transcribed_RNA"/>
</dbReference>
<keyword evidence="3" id="KW-0808">Transferase</keyword>
<dbReference type="AlphaFoldDB" id="A0A2P2KSG6"/>
<protein>
    <recommendedName>
        <fullName evidence="1">tRNA(Phe) 7-[(3-amino-3-carboxypropyl)-4-demethylwyosine(37)-N(4)]-methyltransferase</fullName>
        <ecNumber evidence="1">2.1.1.282</ecNumber>
    </recommendedName>
</protein>
<dbReference type="GO" id="GO:0008168">
    <property type="term" value="F:methyltransferase activity"/>
    <property type="evidence" value="ECO:0007669"/>
    <property type="project" value="UniProtKB-KW"/>
</dbReference>
<evidence type="ECO:0000256" key="4">
    <source>
        <dbReference type="ARBA" id="ARBA00022691"/>
    </source>
</evidence>
<keyword evidence="5" id="KW-0819">tRNA processing</keyword>
<evidence type="ECO:0000256" key="2">
    <source>
        <dbReference type="ARBA" id="ARBA00022603"/>
    </source>
</evidence>
<dbReference type="SUPFAM" id="SSF111278">
    <property type="entry name" value="SSo0622-like"/>
    <property type="match status" value="1"/>
</dbReference>
<keyword evidence="2" id="KW-0489">Methyltransferase</keyword>
<evidence type="ECO:0000256" key="1">
    <source>
        <dbReference type="ARBA" id="ARBA00012750"/>
    </source>
</evidence>
<keyword evidence="4" id="KW-0949">S-adenosyl-L-methionine</keyword>
<comment type="catalytic activity">
    <reaction evidence="6">
        <text>4-demethyl-7-[(3S)-3-amino-3-carboxypropyl]wyosine(37) in tRNA(Phe) + S-adenosyl-L-methionine = 7-[(3S)-3-amino-3-carboxypropyl]wyosine(37) in tRNA(Phe) + S-adenosyl-L-homocysteine + H(+)</text>
        <dbReference type="Rhea" id="RHEA:36635"/>
        <dbReference type="Rhea" id="RHEA-COMP:10378"/>
        <dbReference type="Rhea" id="RHEA-COMP:10379"/>
        <dbReference type="ChEBI" id="CHEBI:15378"/>
        <dbReference type="ChEBI" id="CHEBI:57856"/>
        <dbReference type="ChEBI" id="CHEBI:59789"/>
        <dbReference type="ChEBI" id="CHEBI:73543"/>
        <dbReference type="ChEBI" id="CHEBI:73550"/>
        <dbReference type="EC" id="2.1.1.282"/>
    </reaction>
</comment>
<organism evidence="8">
    <name type="scientific">Rhizophora mucronata</name>
    <name type="common">Asiatic mangrove</name>
    <dbReference type="NCBI Taxonomy" id="61149"/>
    <lineage>
        <taxon>Eukaryota</taxon>
        <taxon>Viridiplantae</taxon>
        <taxon>Streptophyta</taxon>
        <taxon>Embryophyta</taxon>
        <taxon>Tracheophyta</taxon>
        <taxon>Spermatophyta</taxon>
        <taxon>Magnoliopsida</taxon>
        <taxon>eudicotyledons</taxon>
        <taxon>Gunneridae</taxon>
        <taxon>Pentapetalae</taxon>
        <taxon>rosids</taxon>
        <taxon>fabids</taxon>
        <taxon>Malpighiales</taxon>
        <taxon>Rhizophoraceae</taxon>
        <taxon>Rhizophora</taxon>
    </lineage>
</organism>
<dbReference type="GO" id="GO:0032259">
    <property type="term" value="P:methylation"/>
    <property type="evidence" value="ECO:0007669"/>
    <property type="project" value="UniProtKB-KW"/>
</dbReference>
<dbReference type="InterPro" id="IPR003827">
    <property type="entry name" value="tRNA_yW-synthesising"/>
</dbReference>
<name>A0A2P2KSG6_RHIMU</name>